<keyword evidence="2" id="KW-1185">Reference proteome</keyword>
<accession>A0ABR7Y5L9</accession>
<evidence type="ECO:0000313" key="1">
    <source>
        <dbReference type="EMBL" id="MBD1426577.1"/>
    </source>
</evidence>
<organism evidence="1 2">
    <name type="scientific">Sphingobacterium arenae</name>
    <dbReference type="NCBI Taxonomy" id="1280598"/>
    <lineage>
        <taxon>Bacteria</taxon>
        <taxon>Pseudomonadati</taxon>
        <taxon>Bacteroidota</taxon>
        <taxon>Sphingobacteriia</taxon>
        <taxon>Sphingobacteriales</taxon>
        <taxon>Sphingobacteriaceae</taxon>
        <taxon>Sphingobacterium</taxon>
    </lineage>
</organism>
<dbReference type="Proteomes" id="UP000606494">
    <property type="component" value="Unassembled WGS sequence"/>
</dbReference>
<proteinExistence type="predicted"/>
<name>A0ABR7Y5L9_9SPHI</name>
<protein>
    <submittedName>
        <fullName evidence="1">Uncharacterized protein</fullName>
    </submittedName>
</protein>
<dbReference type="RefSeq" id="WP_190309722.1">
    <property type="nucleotide sequence ID" value="NZ_JACNYK010000003.1"/>
</dbReference>
<sequence length="64" mass="7696">MNFIEHYAATIRESQKKNFEVWGMGGRRGNWKTGEQDDLGKSKANLKTWLRKRRKYIDKEMSKF</sequence>
<gene>
    <name evidence="1" type="ORF">H8B17_13370</name>
</gene>
<comment type="caution">
    <text evidence="1">The sequence shown here is derived from an EMBL/GenBank/DDBJ whole genome shotgun (WGS) entry which is preliminary data.</text>
</comment>
<dbReference type="EMBL" id="JACNYK010000003">
    <property type="protein sequence ID" value="MBD1426577.1"/>
    <property type="molecule type" value="Genomic_DNA"/>
</dbReference>
<reference evidence="1 2" key="1">
    <citation type="submission" date="2020-08" db="EMBL/GenBank/DDBJ databases">
        <title>Sphingobacterium sp. DN00404 isolated from aquaculture water.</title>
        <authorList>
            <person name="Zhang M."/>
        </authorList>
    </citation>
    <scope>NUCLEOTIDE SEQUENCE [LARGE SCALE GENOMIC DNA]</scope>
    <source>
        <strain evidence="1 2">KCTC 32294</strain>
    </source>
</reference>
<evidence type="ECO:0000313" key="2">
    <source>
        <dbReference type="Proteomes" id="UP000606494"/>
    </source>
</evidence>